<keyword evidence="7 9" id="KW-1133">Transmembrane helix</keyword>
<dbReference type="Pfam" id="PF02077">
    <property type="entry name" value="SURF4"/>
    <property type="match status" value="1"/>
</dbReference>
<keyword evidence="4 9" id="KW-0812">Transmembrane</keyword>
<evidence type="ECO:0000256" key="2">
    <source>
        <dbReference type="ARBA" id="ARBA00006945"/>
    </source>
</evidence>
<organism evidence="10 11">
    <name type="scientific">Leptotrombidium deliense</name>
    <dbReference type="NCBI Taxonomy" id="299467"/>
    <lineage>
        <taxon>Eukaryota</taxon>
        <taxon>Metazoa</taxon>
        <taxon>Ecdysozoa</taxon>
        <taxon>Arthropoda</taxon>
        <taxon>Chelicerata</taxon>
        <taxon>Arachnida</taxon>
        <taxon>Acari</taxon>
        <taxon>Acariformes</taxon>
        <taxon>Trombidiformes</taxon>
        <taxon>Prostigmata</taxon>
        <taxon>Anystina</taxon>
        <taxon>Parasitengona</taxon>
        <taxon>Trombiculoidea</taxon>
        <taxon>Trombiculidae</taxon>
        <taxon>Leptotrombidium</taxon>
    </lineage>
</organism>
<reference evidence="10 11" key="1">
    <citation type="journal article" date="2018" name="Gigascience">
        <title>Genomes of trombidid mites reveal novel predicted allergens and laterally-transferred genes associated with secondary metabolism.</title>
        <authorList>
            <person name="Dong X."/>
            <person name="Chaisiri K."/>
            <person name="Xia D."/>
            <person name="Armstrong S.D."/>
            <person name="Fang Y."/>
            <person name="Donnelly M.J."/>
            <person name="Kadowaki T."/>
            <person name="McGarry J.W."/>
            <person name="Darby A.C."/>
            <person name="Makepeace B.L."/>
        </authorList>
    </citation>
    <scope>NUCLEOTIDE SEQUENCE [LARGE SCALE GENOMIC DNA]</scope>
    <source>
        <strain evidence="10">UoL-UT</strain>
    </source>
</reference>
<dbReference type="PROSITE" id="PS01339">
    <property type="entry name" value="SURF4"/>
    <property type="match status" value="1"/>
</dbReference>
<dbReference type="AlphaFoldDB" id="A0A443SDL2"/>
<dbReference type="PANTHER" id="PTHR23427:SF1">
    <property type="entry name" value="SURFEIT LOCUS PROTEIN 4"/>
    <property type="match status" value="1"/>
</dbReference>
<sequence length="273" mass="31646">MNTNLDRNELLSKAEDIADKVLRSTKTFLPTLGRFCLVSTFIEDGIRMWFQWNEQRDYMNLSWNCGYIIATLFVVFNLFGQLIPSTFVLVRYKVPYACGLLFFIVILQTFAYDIIWDLHFLFRNFSLVGALLLVYAESKEENRSLFAGIPSIGDNRPKSYLQLSGRILVVFMFLTSISLEFNVFAVIEMIIKFGLMALVVIGYKTKLSALVLVLWLTVLNFYFNCYWTIPSNKTMRDFLKYDFYQTLSIIGGLLLVVCHGPGDVSLDEHKKRW</sequence>
<dbReference type="STRING" id="299467.A0A443SDL2"/>
<evidence type="ECO:0000256" key="8">
    <source>
        <dbReference type="ARBA" id="ARBA00023136"/>
    </source>
</evidence>
<proteinExistence type="inferred from homology"/>
<evidence type="ECO:0000256" key="6">
    <source>
        <dbReference type="ARBA" id="ARBA00022927"/>
    </source>
</evidence>
<feature type="transmembrane region" description="Helical" evidence="9">
    <location>
        <begin position="241"/>
        <end position="262"/>
    </location>
</feature>
<dbReference type="PANTHER" id="PTHR23427">
    <property type="entry name" value="SURFEIT LOCUS PROTEIN"/>
    <property type="match status" value="1"/>
</dbReference>
<feature type="transmembrane region" description="Helical" evidence="9">
    <location>
        <begin position="94"/>
        <end position="115"/>
    </location>
</feature>
<dbReference type="InterPro" id="IPR045214">
    <property type="entry name" value="Surf1/Surf4"/>
</dbReference>
<keyword evidence="6" id="KW-0653">Protein transport</keyword>
<evidence type="ECO:0000256" key="3">
    <source>
        <dbReference type="ARBA" id="ARBA00022448"/>
    </source>
</evidence>
<keyword evidence="11" id="KW-1185">Reference proteome</keyword>
<dbReference type="GO" id="GO:0005789">
    <property type="term" value="C:endoplasmic reticulum membrane"/>
    <property type="evidence" value="ECO:0007669"/>
    <property type="project" value="UniProtKB-SubCell"/>
</dbReference>
<keyword evidence="8 9" id="KW-0472">Membrane</keyword>
<dbReference type="InterPro" id="IPR002995">
    <property type="entry name" value="Surf4"/>
</dbReference>
<dbReference type="GO" id="GO:0015031">
    <property type="term" value="P:protein transport"/>
    <property type="evidence" value="ECO:0007669"/>
    <property type="project" value="UniProtKB-KW"/>
</dbReference>
<accession>A0A443SDL2</accession>
<evidence type="ECO:0000313" key="11">
    <source>
        <dbReference type="Proteomes" id="UP000288716"/>
    </source>
</evidence>
<evidence type="ECO:0008006" key="12">
    <source>
        <dbReference type="Google" id="ProtNLM"/>
    </source>
</evidence>
<evidence type="ECO:0000256" key="7">
    <source>
        <dbReference type="ARBA" id="ARBA00022989"/>
    </source>
</evidence>
<dbReference type="GO" id="GO:0005793">
    <property type="term" value="C:endoplasmic reticulum-Golgi intermediate compartment"/>
    <property type="evidence" value="ECO:0007669"/>
    <property type="project" value="TreeGrafter"/>
</dbReference>
<evidence type="ECO:0000256" key="9">
    <source>
        <dbReference type="SAM" id="Phobius"/>
    </source>
</evidence>
<comment type="similarity">
    <text evidence="2">Belongs to the SURF4 family.</text>
</comment>
<dbReference type="Proteomes" id="UP000288716">
    <property type="component" value="Unassembled WGS sequence"/>
</dbReference>
<evidence type="ECO:0000313" key="10">
    <source>
        <dbReference type="EMBL" id="RWS25591.1"/>
    </source>
</evidence>
<comment type="caution">
    <text evidence="10">The sequence shown here is derived from an EMBL/GenBank/DDBJ whole genome shotgun (WGS) entry which is preliminary data.</text>
</comment>
<dbReference type="EMBL" id="NCKV01003546">
    <property type="protein sequence ID" value="RWS25591.1"/>
    <property type="molecule type" value="Genomic_DNA"/>
</dbReference>
<name>A0A443SDL2_9ACAR</name>
<feature type="transmembrane region" description="Helical" evidence="9">
    <location>
        <begin position="61"/>
        <end position="82"/>
    </location>
</feature>
<evidence type="ECO:0000256" key="4">
    <source>
        <dbReference type="ARBA" id="ARBA00022692"/>
    </source>
</evidence>
<dbReference type="VEuPathDB" id="VectorBase:LDEU006449"/>
<dbReference type="OrthoDB" id="7859621at2759"/>
<feature type="transmembrane region" description="Helical" evidence="9">
    <location>
        <begin position="210"/>
        <end position="229"/>
    </location>
</feature>
<dbReference type="GO" id="GO:0007030">
    <property type="term" value="P:Golgi organization"/>
    <property type="evidence" value="ECO:0007669"/>
    <property type="project" value="TreeGrafter"/>
</dbReference>
<comment type="subcellular location">
    <subcellularLocation>
        <location evidence="1">Endoplasmic reticulum membrane</location>
        <topology evidence="1">Multi-pass membrane protein</topology>
    </subcellularLocation>
</comment>
<keyword evidence="5" id="KW-0256">Endoplasmic reticulum</keyword>
<evidence type="ECO:0000256" key="5">
    <source>
        <dbReference type="ARBA" id="ARBA00022824"/>
    </source>
</evidence>
<evidence type="ECO:0000256" key="1">
    <source>
        <dbReference type="ARBA" id="ARBA00004477"/>
    </source>
</evidence>
<keyword evidence="3" id="KW-0813">Transport</keyword>
<gene>
    <name evidence="10" type="ORF">B4U80_02821</name>
</gene>
<protein>
    <recommendedName>
        <fullName evidence="12">Surfeit locus protein 4-like protein</fullName>
    </recommendedName>
</protein>